<dbReference type="AlphaFoldDB" id="A0A395IYT4"/>
<dbReference type="EMBL" id="QKRW01000011">
    <property type="protein sequence ID" value="RAL65024.1"/>
    <property type="molecule type" value="Genomic_DNA"/>
</dbReference>
<protein>
    <recommendedName>
        <fullName evidence="3">Aminoglycoside phosphotransferase domain-containing protein</fullName>
    </recommendedName>
</protein>
<comment type="caution">
    <text evidence="1">The sequence shown here is derived from an EMBL/GenBank/DDBJ whole genome shotgun (WGS) entry which is preliminary data.</text>
</comment>
<organism evidence="1 2">
    <name type="scientific">Monilinia fructigena</name>
    <dbReference type="NCBI Taxonomy" id="38457"/>
    <lineage>
        <taxon>Eukaryota</taxon>
        <taxon>Fungi</taxon>
        <taxon>Dikarya</taxon>
        <taxon>Ascomycota</taxon>
        <taxon>Pezizomycotina</taxon>
        <taxon>Leotiomycetes</taxon>
        <taxon>Helotiales</taxon>
        <taxon>Sclerotiniaceae</taxon>
        <taxon>Monilinia</taxon>
    </lineage>
</organism>
<keyword evidence="2" id="KW-1185">Reference proteome</keyword>
<evidence type="ECO:0000313" key="1">
    <source>
        <dbReference type="EMBL" id="RAL65024.1"/>
    </source>
</evidence>
<reference evidence="1 2" key="1">
    <citation type="submission" date="2018-06" db="EMBL/GenBank/DDBJ databases">
        <title>Genome Sequence of the Brown Rot Fungal Pathogen Monilinia fructigena.</title>
        <authorList>
            <person name="Landi L."/>
            <person name="De Miccolis Angelini R.M."/>
            <person name="Pollastro S."/>
            <person name="Abate D."/>
            <person name="Faretra F."/>
            <person name="Romanazzi G."/>
        </authorList>
    </citation>
    <scope>NUCLEOTIDE SEQUENCE [LARGE SCALE GENOMIC DNA]</scope>
    <source>
        <strain evidence="1 2">Mfrg269</strain>
    </source>
</reference>
<sequence>MDLAAKHGLPVPKTYETCESDEAGSQKLTARTSGWIRVDFVDGKPLEDMWAGLEEREKLSICHQLRDLKKSRAIESPTPGIISSCDGTGIRGRRAIADEHGGPTTAGPSQLRLNSTNSSLASQLEHYQLPSITQPEVK</sequence>
<dbReference type="Proteomes" id="UP000249056">
    <property type="component" value="Unassembled WGS sequence"/>
</dbReference>
<name>A0A395IYT4_9HELO</name>
<evidence type="ECO:0000313" key="2">
    <source>
        <dbReference type="Proteomes" id="UP000249056"/>
    </source>
</evidence>
<evidence type="ECO:0008006" key="3">
    <source>
        <dbReference type="Google" id="ProtNLM"/>
    </source>
</evidence>
<accession>A0A395IYT4</accession>
<proteinExistence type="predicted"/>
<dbReference type="OrthoDB" id="3526434at2759"/>
<gene>
    <name evidence="1" type="ORF">DID88_001132</name>
</gene>